<evidence type="ECO:0000313" key="1">
    <source>
        <dbReference type="EMBL" id="CAB3981461.1"/>
    </source>
</evidence>
<keyword evidence="2" id="KW-1185">Reference proteome</keyword>
<sequence>MARHRIPERVVSDNGPQYNSDEFRIFATKYEFEHVTSSPGYPQSNGKAESAVKMAKCIMEKAAVPKQYPYLALLEHMNTLSDGMSTFPAQRLFGRRTRTRLPTSTRLLKPIMETKSTKEELEKAKSKQALHYDRGAKVFKAKCWRYIVRMIPKKGTKTWANAKVTIEVSPKSYIVTAGDGARYGRNRRHPKKTLEPDMEETNIELPLRV</sequence>
<dbReference type="PROSITE" id="PS50994">
    <property type="entry name" value="INTEGRASE"/>
    <property type="match status" value="1"/>
</dbReference>
<comment type="caution">
    <text evidence="1">The sequence shown here is derived from an EMBL/GenBank/DDBJ whole genome shotgun (WGS) entry which is preliminary data.</text>
</comment>
<dbReference type="EMBL" id="CACRXK020000392">
    <property type="protein sequence ID" value="CAB3981461.1"/>
    <property type="molecule type" value="Genomic_DNA"/>
</dbReference>
<dbReference type="InterPro" id="IPR036397">
    <property type="entry name" value="RNaseH_sf"/>
</dbReference>
<dbReference type="SUPFAM" id="SSF53098">
    <property type="entry name" value="Ribonuclease H-like"/>
    <property type="match status" value="1"/>
</dbReference>
<name>A0A6S7G7B5_PARCT</name>
<organism evidence="1 2">
    <name type="scientific">Paramuricea clavata</name>
    <name type="common">Red gorgonian</name>
    <name type="synonym">Violescent sea-whip</name>
    <dbReference type="NCBI Taxonomy" id="317549"/>
    <lineage>
        <taxon>Eukaryota</taxon>
        <taxon>Metazoa</taxon>
        <taxon>Cnidaria</taxon>
        <taxon>Anthozoa</taxon>
        <taxon>Octocorallia</taxon>
        <taxon>Malacalcyonacea</taxon>
        <taxon>Plexauridae</taxon>
        <taxon>Paramuricea</taxon>
    </lineage>
</organism>
<dbReference type="PANTHER" id="PTHR37984:SF8">
    <property type="entry name" value="CCHC-TYPE DOMAIN-CONTAINING PROTEIN"/>
    <property type="match status" value="1"/>
</dbReference>
<dbReference type="PANTHER" id="PTHR37984">
    <property type="entry name" value="PROTEIN CBG26694"/>
    <property type="match status" value="1"/>
</dbReference>
<dbReference type="GO" id="GO:0015074">
    <property type="term" value="P:DNA integration"/>
    <property type="evidence" value="ECO:0007669"/>
    <property type="project" value="InterPro"/>
</dbReference>
<dbReference type="GO" id="GO:0003676">
    <property type="term" value="F:nucleic acid binding"/>
    <property type="evidence" value="ECO:0007669"/>
    <property type="project" value="InterPro"/>
</dbReference>
<accession>A0A6S7G7B5</accession>
<gene>
    <name evidence="1" type="ORF">PACLA_8A069883</name>
</gene>
<dbReference type="InterPro" id="IPR012337">
    <property type="entry name" value="RNaseH-like_sf"/>
</dbReference>
<dbReference type="Proteomes" id="UP001152795">
    <property type="component" value="Unassembled WGS sequence"/>
</dbReference>
<dbReference type="Gene3D" id="3.30.420.10">
    <property type="entry name" value="Ribonuclease H-like superfamily/Ribonuclease H"/>
    <property type="match status" value="1"/>
</dbReference>
<proteinExistence type="predicted"/>
<dbReference type="InterPro" id="IPR001584">
    <property type="entry name" value="Integrase_cat-core"/>
</dbReference>
<protein>
    <submittedName>
        <fullName evidence="1">Retrovirus-related Pol poly from transposon</fullName>
    </submittedName>
</protein>
<evidence type="ECO:0000313" key="2">
    <source>
        <dbReference type="Proteomes" id="UP001152795"/>
    </source>
</evidence>
<dbReference type="OrthoDB" id="5979223at2759"/>
<dbReference type="AlphaFoldDB" id="A0A6S7G7B5"/>
<reference evidence="1" key="1">
    <citation type="submission" date="2020-04" db="EMBL/GenBank/DDBJ databases">
        <authorList>
            <person name="Alioto T."/>
            <person name="Alioto T."/>
            <person name="Gomez Garrido J."/>
        </authorList>
    </citation>
    <scope>NUCLEOTIDE SEQUENCE</scope>
    <source>
        <strain evidence="1">A484AB</strain>
    </source>
</reference>
<dbReference type="InterPro" id="IPR050951">
    <property type="entry name" value="Retrovirus_Pol_polyprotein"/>
</dbReference>